<protein>
    <recommendedName>
        <fullName evidence="7">Nudix hydrolase domain-containing protein</fullName>
    </recommendedName>
</protein>
<dbReference type="EMBL" id="LPWD01000033">
    <property type="protein sequence ID" value="ODS03914.1"/>
    <property type="molecule type" value="Genomic_DNA"/>
</dbReference>
<dbReference type="RefSeq" id="WP_083237990.1">
    <property type="nucleotide sequence ID" value="NZ_LPWD01000033.1"/>
</dbReference>
<comment type="caution">
    <text evidence="5">The sequence shown here is derived from an EMBL/GenBank/DDBJ whole genome shotgun (WGS) entry which is preliminary data.</text>
</comment>
<dbReference type="PANTHER" id="PTHR12629:SF0">
    <property type="entry name" value="DIPHOSPHOINOSITOL-POLYPHOSPHATE DIPHOSPHATASE"/>
    <property type="match status" value="1"/>
</dbReference>
<comment type="cofactor">
    <cofactor evidence="1">
        <name>Mg(2+)</name>
        <dbReference type="ChEBI" id="CHEBI:18420"/>
    </cofactor>
</comment>
<evidence type="ECO:0000313" key="5">
    <source>
        <dbReference type="EMBL" id="ODS03914.1"/>
    </source>
</evidence>
<evidence type="ECO:0000256" key="1">
    <source>
        <dbReference type="ARBA" id="ARBA00001946"/>
    </source>
</evidence>
<dbReference type="SUPFAM" id="SSF55811">
    <property type="entry name" value="Nudix"/>
    <property type="match status" value="1"/>
</dbReference>
<dbReference type="AlphaFoldDB" id="A0A1E3WDM1"/>
<evidence type="ECO:0000256" key="4">
    <source>
        <dbReference type="ARBA" id="ARBA00022842"/>
    </source>
</evidence>
<keyword evidence="2" id="KW-0479">Metal-binding</keyword>
<dbReference type="InterPro" id="IPR015797">
    <property type="entry name" value="NUDIX_hydrolase-like_dom_sf"/>
</dbReference>
<accession>A0A1E3WDM1</accession>
<keyword evidence="3" id="KW-0378">Hydrolase</keyword>
<dbReference type="GO" id="GO:0046872">
    <property type="term" value="F:metal ion binding"/>
    <property type="evidence" value="ECO:0007669"/>
    <property type="project" value="UniProtKB-KW"/>
</dbReference>
<sequence length="130" mass="15044">MNSPLKQIAALPIVDTAEGPLVLLITTRGRGRWTIPRGWPKPDMADADLAMQEAAEEAGVEGEIEPERLGSFEYTKRFHLFSWAKCRVDVYALRVRCQQLDWPEKAARKTCGFLRKRPPRWWPTTSFRRF</sequence>
<evidence type="ECO:0008006" key="7">
    <source>
        <dbReference type="Google" id="ProtNLM"/>
    </source>
</evidence>
<organism evidence="5 6">
    <name type="scientific">Methyloceanibacter marginalis</name>
    <dbReference type="NCBI Taxonomy" id="1774971"/>
    <lineage>
        <taxon>Bacteria</taxon>
        <taxon>Pseudomonadati</taxon>
        <taxon>Pseudomonadota</taxon>
        <taxon>Alphaproteobacteria</taxon>
        <taxon>Hyphomicrobiales</taxon>
        <taxon>Hyphomicrobiaceae</taxon>
        <taxon>Methyloceanibacter</taxon>
    </lineage>
</organism>
<dbReference type="Proteomes" id="UP000095042">
    <property type="component" value="Unassembled WGS sequence"/>
</dbReference>
<dbReference type="CDD" id="cd04666">
    <property type="entry name" value="NUDIX_DIPP2_like_Nudt4"/>
    <property type="match status" value="1"/>
</dbReference>
<dbReference type="OrthoDB" id="7066910at2"/>
<dbReference type="InterPro" id="IPR047198">
    <property type="entry name" value="DDP-like_NUDIX"/>
</dbReference>
<evidence type="ECO:0000313" key="6">
    <source>
        <dbReference type="Proteomes" id="UP000095042"/>
    </source>
</evidence>
<keyword evidence="4" id="KW-0460">Magnesium</keyword>
<evidence type="ECO:0000256" key="3">
    <source>
        <dbReference type="ARBA" id="ARBA00022801"/>
    </source>
</evidence>
<keyword evidence="6" id="KW-1185">Reference proteome</keyword>
<name>A0A1E3WDM1_9HYPH</name>
<reference evidence="5 6" key="1">
    <citation type="journal article" date="2016" name="Environ. Microbiol.">
        <title>New Methyloceanibacter diversity from North Sea sediments includes methanotroph containing solely the soluble methane monooxygenase.</title>
        <authorList>
            <person name="Vekeman B."/>
            <person name="Kerckhof F.M."/>
            <person name="Cremers G."/>
            <person name="de Vos P."/>
            <person name="Vandamme P."/>
            <person name="Boon N."/>
            <person name="Op den Camp H.J."/>
            <person name="Heylen K."/>
        </authorList>
    </citation>
    <scope>NUCLEOTIDE SEQUENCE [LARGE SCALE GENOMIC DNA]</scope>
    <source>
        <strain evidence="5 6">R-67177</strain>
    </source>
</reference>
<gene>
    <name evidence="5" type="ORF">AUC71_07085</name>
</gene>
<dbReference type="GO" id="GO:0016462">
    <property type="term" value="F:pyrophosphatase activity"/>
    <property type="evidence" value="ECO:0007669"/>
    <property type="project" value="InterPro"/>
</dbReference>
<proteinExistence type="predicted"/>
<evidence type="ECO:0000256" key="2">
    <source>
        <dbReference type="ARBA" id="ARBA00022723"/>
    </source>
</evidence>
<dbReference type="PANTHER" id="PTHR12629">
    <property type="entry name" value="DIPHOSPHOINOSITOL POLYPHOSPHATE PHOSPHOHYDROLASE"/>
    <property type="match status" value="1"/>
</dbReference>
<dbReference type="GO" id="GO:0005737">
    <property type="term" value="C:cytoplasm"/>
    <property type="evidence" value="ECO:0007669"/>
    <property type="project" value="TreeGrafter"/>
</dbReference>
<dbReference type="Gene3D" id="3.90.79.10">
    <property type="entry name" value="Nucleoside Triphosphate Pyrophosphohydrolase"/>
    <property type="match status" value="1"/>
</dbReference>